<dbReference type="RefSeq" id="WP_345362933.1">
    <property type="nucleotide sequence ID" value="NZ_BAABII010000007.1"/>
</dbReference>
<sequence>MPFRPHPFSWAPGAAERHATREGEWRGADSVAALCGAEIRPVDTVESWLWPTCVRCDVEAHRIAGVPMPRRRRMAAAG</sequence>
<protein>
    <submittedName>
        <fullName evidence="1">Zinc finger protein</fullName>
    </submittedName>
</protein>
<accession>A0ABV4CNN2</accession>
<gene>
    <name evidence="1" type="ORF">AB8O55_21990</name>
</gene>
<reference evidence="1 2" key="1">
    <citation type="submission" date="2024-08" db="EMBL/GenBank/DDBJ databases">
        <title>Genome mining of Saccharopolyspora cebuensis PGLac3 from Nigerian medicinal plant.</title>
        <authorList>
            <person name="Ezeobiora C.E."/>
            <person name="Igbokwe N.H."/>
            <person name="Amin D.H."/>
            <person name="Mendie U.E."/>
        </authorList>
    </citation>
    <scope>NUCLEOTIDE SEQUENCE [LARGE SCALE GENOMIC DNA]</scope>
    <source>
        <strain evidence="1 2">PGLac3</strain>
    </source>
</reference>
<proteinExistence type="predicted"/>
<dbReference type="InterPro" id="IPR031795">
    <property type="entry name" value="Zf-HC3"/>
</dbReference>
<name>A0ABV4CNN2_9PSEU</name>
<keyword evidence="2" id="KW-1185">Reference proteome</keyword>
<dbReference type="Proteomes" id="UP001564626">
    <property type="component" value="Unassembled WGS sequence"/>
</dbReference>
<evidence type="ECO:0000313" key="1">
    <source>
        <dbReference type="EMBL" id="MEY8042093.1"/>
    </source>
</evidence>
<evidence type="ECO:0000313" key="2">
    <source>
        <dbReference type="Proteomes" id="UP001564626"/>
    </source>
</evidence>
<comment type="caution">
    <text evidence="1">The sequence shown here is derived from an EMBL/GenBank/DDBJ whole genome shotgun (WGS) entry which is preliminary data.</text>
</comment>
<dbReference type="EMBL" id="JBGEHV010000048">
    <property type="protein sequence ID" value="MEY8042093.1"/>
    <property type="molecule type" value="Genomic_DNA"/>
</dbReference>
<dbReference type="Pfam" id="PF16827">
    <property type="entry name" value="zf-HC3"/>
    <property type="match status" value="1"/>
</dbReference>
<organism evidence="1 2">
    <name type="scientific">Saccharopolyspora cebuensis</name>
    <dbReference type="NCBI Taxonomy" id="418759"/>
    <lineage>
        <taxon>Bacteria</taxon>
        <taxon>Bacillati</taxon>
        <taxon>Actinomycetota</taxon>
        <taxon>Actinomycetes</taxon>
        <taxon>Pseudonocardiales</taxon>
        <taxon>Pseudonocardiaceae</taxon>
        <taxon>Saccharopolyspora</taxon>
    </lineage>
</organism>